<evidence type="ECO:0000256" key="1">
    <source>
        <dbReference type="SAM" id="Phobius"/>
    </source>
</evidence>
<gene>
    <name evidence="2" type="ORF">V5O48_013835</name>
</gene>
<name>A0ABR3EZ46_9AGAR</name>
<dbReference type="EMBL" id="JBAHYK010001402">
    <property type="protein sequence ID" value="KAL0568154.1"/>
    <property type="molecule type" value="Genomic_DNA"/>
</dbReference>
<accession>A0ABR3EZ46</accession>
<dbReference type="Proteomes" id="UP001465976">
    <property type="component" value="Unassembled WGS sequence"/>
</dbReference>
<protein>
    <submittedName>
        <fullName evidence="2">Uncharacterized protein</fullName>
    </submittedName>
</protein>
<reference evidence="2 3" key="1">
    <citation type="submission" date="2024-02" db="EMBL/GenBank/DDBJ databases">
        <title>A draft genome for the cacao thread blight pathogen Marasmius crinis-equi.</title>
        <authorList>
            <person name="Cohen S.P."/>
            <person name="Baruah I.K."/>
            <person name="Amoako-Attah I."/>
            <person name="Bukari Y."/>
            <person name="Meinhardt L.W."/>
            <person name="Bailey B.A."/>
        </authorList>
    </citation>
    <scope>NUCLEOTIDE SEQUENCE [LARGE SCALE GENOMIC DNA]</scope>
    <source>
        <strain evidence="2 3">GH-76</strain>
    </source>
</reference>
<evidence type="ECO:0000313" key="3">
    <source>
        <dbReference type="Proteomes" id="UP001465976"/>
    </source>
</evidence>
<keyword evidence="1" id="KW-0812">Transmembrane</keyword>
<evidence type="ECO:0000313" key="2">
    <source>
        <dbReference type="EMBL" id="KAL0568154.1"/>
    </source>
</evidence>
<sequence length="160" mass="17590">MSTRGTKNTSISEFFPNASSANVTGTTHNHIGQDSHSTTTNNYTQCSRIYNYCTVNFNDTSRTTSCQTGAVNDSDEINETVERPMVQNSASSDSWKAVWAILVLCILTGGRWSFDIMRHIVRRQLFAPLNRVLPPVLEGLDDTVAEAVRVEVEGSGDIDG</sequence>
<comment type="caution">
    <text evidence="2">The sequence shown here is derived from an EMBL/GenBank/DDBJ whole genome shotgun (WGS) entry which is preliminary data.</text>
</comment>
<keyword evidence="1" id="KW-0472">Membrane</keyword>
<keyword evidence="1" id="KW-1133">Transmembrane helix</keyword>
<feature type="transmembrane region" description="Helical" evidence="1">
    <location>
        <begin position="97"/>
        <end position="114"/>
    </location>
</feature>
<keyword evidence="3" id="KW-1185">Reference proteome</keyword>
<organism evidence="2 3">
    <name type="scientific">Marasmius crinis-equi</name>
    <dbReference type="NCBI Taxonomy" id="585013"/>
    <lineage>
        <taxon>Eukaryota</taxon>
        <taxon>Fungi</taxon>
        <taxon>Dikarya</taxon>
        <taxon>Basidiomycota</taxon>
        <taxon>Agaricomycotina</taxon>
        <taxon>Agaricomycetes</taxon>
        <taxon>Agaricomycetidae</taxon>
        <taxon>Agaricales</taxon>
        <taxon>Marasmiineae</taxon>
        <taxon>Marasmiaceae</taxon>
        <taxon>Marasmius</taxon>
    </lineage>
</organism>
<proteinExistence type="predicted"/>